<name>A0A918DZR9_9ACTN</name>
<dbReference type="InterPro" id="IPR002048">
    <property type="entry name" value="EF_hand_dom"/>
</dbReference>
<evidence type="ECO:0000313" key="5">
    <source>
        <dbReference type="Proteomes" id="UP000641932"/>
    </source>
</evidence>
<dbReference type="InterPro" id="IPR018247">
    <property type="entry name" value="EF_Hand_1_Ca_BS"/>
</dbReference>
<dbReference type="InterPro" id="IPR039647">
    <property type="entry name" value="EF_hand_pair_protein_CML-like"/>
</dbReference>
<dbReference type="SUPFAM" id="SSF47473">
    <property type="entry name" value="EF-hand"/>
    <property type="match status" value="1"/>
</dbReference>
<proteinExistence type="predicted"/>
<feature type="domain" description="EF-hand" evidence="3">
    <location>
        <begin position="45"/>
        <end position="78"/>
    </location>
</feature>
<dbReference type="SMART" id="SM00054">
    <property type="entry name" value="EFh"/>
    <property type="match status" value="2"/>
</dbReference>
<dbReference type="AlphaFoldDB" id="A0A918DZR9"/>
<dbReference type="PANTHER" id="PTHR10891">
    <property type="entry name" value="EF-HAND CALCIUM-BINDING DOMAIN CONTAINING PROTEIN"/>
    <property type="match status" value="1"/>
</dbReference>
<dbReference type="Gene3D" id="1.10.238.10">
    <property type="entry name" value="EF-hand"/>
    <property type="match status" value="1"/>
</dbReference>
<keyword evidence="2" id="KW-0677">Repeat</keyword>
<dbReference type="CDD" id="cd00051">
    <property type="entry name" value="EFh"/>
    <property type="match status" value="1"/>
</dbReference>
<dbReference type="Proteomes" id="UP000641932">
    <property type="component" value="Unassembled WGS sequence"/>
</dbReference>
<keyword evidence="5" id="KW-1185">Reference proteome</keyword>
<dbReference type="Pfam" id="PF13499">
    <property type="entry name" value="EF-hand_7"/>
    <property type="match status" value="1"/>
</dbReference>
<keyword evidence="1" id="KW-0479">Metal-binding</keyword>
<sequence length="78" mass="8653">MEGADHVADIEAARRAFDRYDLNKDGLISATEYKSVMAELGDFHVTELVAQAVINSADTDGDGLMSFDEFWAAQNRNR</sequence>
<dbReference type="EMBL" id="BMMS01000015">
    <property type="protein sequence ID" value="GGO90728.1"/>
    <property type="molecule type" value="Genomic_DNA"/>
</dbReference>
<accession>A0A918DZR9</accession>
<reference evidence="4" key="2">
    <citation type="submission" date="2020-09" db="EMBL/GenBank/DDBJ databases">
        <authorList>
            <person name="Sun Q."/>
            <person name="Zhou Y."/>
        </authorList>
    </citation>
    <scope>NUCLEOTIDE SEQUENCE</scope>
    <source>
        <strain evidence="4">CGMCC 4.7201</strain>
    </source>
</reference>
<dbReference type="GO" id="GO:0005509">
    <property type="term" value="F:calcium ion binding"/>
    <property type="evidence" value="ECO:0007669"/>
    <property type="project" value="InterPro"/>
</dbReference>
<protein>
    <submittedName>
        <fullName evidence="4">Calcium-binding protein</fullName>
    </submittedName>
</protein>
<evidence type="ECO:0000313" key="4">
    <source>
        <dbReference type="EMBL" id="GGO90728.1"/>
    </source>
</evidence>
<evidence type="ECO:0000256" key="2">
    <source>
        <dbReference type="ARBA" id="ARBA00022737"/>
    </source>
</evidence>
<dbReference type="PROSITE" id="PS50222">
    <property type="entry name" value="EF_HAND_2"/>
    <property type="match status" value="2"/>
</dbReference>
<feature type="domain" description="EF-hand" evidence="3">
    <location>
        <begin position="8"/>
        <end position="43"/>
    </location>
</feature>
<gene>
    <name evidence="4" type="ORF">GCM10012280_36920</name>
</gene>
<evidence type="ECO:0000256" key="1">
    <source>
        <dbReference type="ARBA" id="ARBA00022723"/>
    </source>
</evidence>
<evidence type="ECO:0000259" key="3">
    <source>
        <dbReference type="PROSITE" id="PS50222"/>
    </source>
</evidence>
<comment type="caution">
    <text evidence="4">The sequence shown here is derived from an EMBL/GenBank/DDBJ whole genome shotgun (WGS) entry which is preliminary data.</text>
</comment>
<dbReference type="InterPro" id="IPR011992">
    <property type="entry name" value="EF-hand-dom_pair"/>
</dbReference>
<organism evidence="4 5">
    <name type="scientific">Wenjunlia tyrosinilytica</name>
    <dbReference type="NCBI Taxonomy" id="1544741"/>
    <lineage>
        <taxon>Bacteria</taxon>
        <taxon>Bacillati</taxon>
        <taxon>Actinomycetota</taxon>
        <taxon>Actinomycetes</taxon>
        <taxon>Kitasatosporales</taxon>
        <taxon>Streptomycetaceae</taxon>
        <taxon>Wenjunlia</taxon>
    </lineage>
</organism>
<reference evidence="4" key="1">
    <citation type="journal article" date="2014" name="Int. J. Syst. Evol. Microbiol.">
        <title>Complete genome sequence of Corynebacterium casei LMG S-19264T (=DSM 44701T), isolated from a smear-ripened cheese.</title>
        <authorList>
            <consortium name="US DOE Joint Genome Institute (JGI-PGF)"/>
            <person name="Walter F."/>
            <person name="Albersmeier A."/>
            <person name="Kalinowski J."/>
            <person name="Ruckert C."/>
        </authorList>
    </citation>
    <scope>NUCLEOTIDE SEQUENCE</scope>
    <source>
        <strain evidence="4">CGMCC 4.7201</strain>
    </source>
</reference>
<dbReference type="PROSITE" id="PS00018">
    <property type="entry name" value="EF_HAND_1"/>
    <property type="match status" value="2"/>
</dbReference>